<comment type="caution">
    <text evidence="1">The sequence shown here is derived from an EMBL/GenBank/DDBJ whole genome shotgun (WGS) entry which is preliminary data.</text>
</comment>
<proteinExistence type="predicted"/>
<dbReference type="EMBL" id="JADIML010000181">
    <property type="protein sequence ID" value="MBO8463590.1"/>
    <property type="molecule type" value="Genomic_DNA"/>
</dbReference>
<protein>
    <submittedName>
        <fullName evidence="1">Uncharacterized protein</fullName>
    </submittedName>
</protein>
<reference evidence="1" key="2">
    <citation type="journal article" date="2021" name="PeerJ">
        <title>Extensive microbial diversity within the chicken gut microbiome revealed by metagenomics and culture.</title>
        <authorList>
            <person name="Gilroy R."/>
            <person name="Ravi A."/>
            <person name="Getino M."/>
            <person name="Pursley I."/>
            <person name="Horton D.L."/>
            <person name="Alikhan N.F."/>
            <person name="Baker D."/>
            <person name="Gharbi K."/>
            <person name="Hall N."/>
            <person name="Watson M."/>
            <person name="Adriaenssens E.M."/>
            <person name="Foster-Nyarko E."/>
            <person name="Jarju S."/>
            <person name="Secka A."/>
            <person name="Antonio M."/>
            <person name="Oren A."/>
            <person name="Chaudhuri R.R."/>
            <person name="La Ragione R."/>
            <person name="Hildebrand F."/>
            <person name="Pallen M.J."/>
        </authorList>
    </citation>
    <scope>NUCLEOTIDE SEQUENCE</scope>
    <source>
        <strain evidence="1">E3-2379</strain>
    </source>
</reference>
<dbReference type="Proteomes" id="UP000823618">
    <property type="component" value="Unassembled WGS sequence"/>
</dbReference>
<organism evidence="1 2">
    <name type="scientific">Candidatus Scybalomonas excrementavium</name>
    <dbReference type="NCBI Taxonomy" id="2840943"/>
    <lineage>
        <taxon>Bacteria</taxon>
        <taxon>Bacillati</taxon>
        <taxon>Bacillota</taxon>
        <taxon>Clostridia</taxon>
        <taxon>Lachnospirales</taxon>
        <taxon>Lachnospiraceae</taxon>
        <taxon>Lachnospiraceae incertae sedis</taxon>
        <taxon>Candidatus Scybalomonas</taxon>
    </lineage>
</organism>
<dbReference type="AlphaFoldDB" id="A0A9D9I0A5"/>
<gene>
    <name evidence="1" type="ORF">IAC13_06640</name>
</gene>
<evidence type="ECO:0000313" key="2">
    <source>
        <dbReference type="Proteomes" id="UP000823618"/>
    </source>
</evidence>
<accession>A0A9D9I0A5</accession>
<reference evidence="1" key="1">
    <citation type="submission" date="2020-10" db="EMBL/GenBank/DDBJ databases">
        <authorList>
            <person name="Gilroy R."/>
        </authorList>
    </citation>
    <scope>NUCLEOTIDE SEQUENCE</scope>
    <source>
        <strain evidence="1">E3-2379</strain>
    </source>
</reference>
<name>A0A9D9I0A5_9FIRM</name>
<sequence>MDDSDSETAKDNYIEEIRRHDLLSPIMGNLINGAYFYFYQFYQDDG</sequence>
<evidence type="ECO:0000313" key="1">
    <source>
        <dbReference type="EMBL" id="MBO8463590.1"/>
    </source>
</evidence>